<dbReference type="InterPro" id="IPR020843">
    <property type="entry name" value="ER"/>
</dbReference>
<dbReference type="PATRIC" id="fig|1073571.4.peg.2073"/>
<dbReference type="STRING" id="483937.AMQ84_07525"/>
<gene>
    <name evidence="2" type="ORF">PRIO_1975</name>
</gene>
<dbReference type="KEGG" id="pri:PRIO_1975"/>
<accession>A0A0E4H8P6</accession>
<dbReference type="SUPFAM" id="SSF50129">
    <property type="entry name" value="GroES-like"/>
    <property type="match status" value="1"/>
</dbReference>
<dbReference type="Gene3D" id="3.90.180.10">
    <property type="entry name" value="Medium-chain alcohol dehydrogenases, catalytic domain"/>
    <property type="match status" value="1"/>
</dbReference>
<dbReference type="Pfam" id="PF00107">
    <property type="entry name" value="ADH_zinc_N"/>
    <property type="match status" value="1"/>
</dbReference>
<organism evidence="2 3">
    <name type="scientific">Paenibacillus riograndensis SBR5</name>
    <dbReference type="NCBI Taxonomy" id="1073571"/>
    <lineage>
        <taxon>Bacteria</taxon>
        <taxon>Bacillati</taxon>
        <taxon>Bacillota</taxon>
        <taxon>Bacilli</taxon>
        <taxon>Bacillales</taxon>
        <taxon>Paenibacillaceae</taxon>
        <taxon>Paenibacillus</taxon>
        <taxon>Paenibacillus sonchi group</taxon>
    </lineage>
</organism>
<evidence type="ECO:0000313" key="3">
    <source>
        <dbReference type="Proteomes" id="UP000033163"/>
    </source>
</evidence>
<dbReference type="PANTHER" id="PTHR43677:SF4">
    <property type="entry name" value="QUINONE OXIDOREDUCTASE-LIKE PROTEIN 2"/>
    <property type="match status" value="1"/>
</dbReference>
<protein>
    <submittedName>
        <fullName evidence="2">Alcohol dehydrogenase zinc-binding domain-containing protein</fullName>
    </submittedName>
</protein>
<name>A0A0E4H8P6_9BACL</name>
<dbReference type="SUPFAM" id="SSF51735">
    <property type="entry name" value="NAD(P)-binding Rossmann-fold domains"/>
    <property type="match status" value="1"/>
</dbReference>
<dbReference type="Gene3D" id="3.40.50.720">
    <property type="entry name" value="NAD(P)-binding Rossmann-like Domain"/>
    <property type="match status" value="1"/>
</dbReference>
<dbReference type="CDD" id="cd08270">
    <property type="entry name" value="MDR4"/>
    <property type="match status" value="1"/>
</dbReference>
<dbReference type="InterPro" id="IPR013149">
    <property type="entry name" value="ADH-like_C"/>
</dbReference>
<dbReference type="InterPro" id="IPR011032">
    <property type="entry name" value="GroES-like_sf"/>
</dbReference>
<dbReference type="InterPro" id="IPR051397">
    <property type="entry name" value="Zn-ADH-like_protein"/>
</dbReference>
<dbReference type="Proteomes" id="UP000033163">
    <property type="component" value="Chromosome I"/>
</dbReference>
<dbReference type="PANTHER" id="PTHR43677">
    <property type="entry name" value="SHORT-CHAIN DEHYDROGENASE/REDUCTASE"/>
    <property type="match status" value="1"/>
</dbReference>
<feature type="domain" description="Enoyl reductase (ER)" evidence="1">
    <location>
        <begin position="10"/>
        <end position="310"/>
    </location>
</feature>
<dbReference type="RefSeq" id="WP_020430030.1">
    <property type="nucleotide sequence ID" value="NZ_AGBD01000978.1"/>
</dbReference>
<reference evidence="3" key="1">
    <citation type="submission" date="2015-03" db="EMBL/GenBank/DDBJ databases">
        <authorList>
            <person name="Wibberg D."/>
        </authorList>
    </citation>
    <scope>NUCLEOTIDE SEQUENCE [LARGE SCALE GENOMIC DNA]</scope>
</reference>
<dbReference type="InterPro" id="IPR036291">
    <property type="entry name" value="NAD(P)-bd_dom_sf"/>
</dbReference>
<dbReference type="GO" id="GO:0016491">
    <property type="term" value="F:oxidoreductase activity"/>
    <property type="evidence" value="ECO:0007669"/>
    <property type="project" value="InterPro"/>
</dbReference>
<dbReference type="SMART" id="SM00829">
    <property type="entry name" value="PKS_ER"/>
    <property type="match status" value="1"/>
</dbReference>
<dbReference type="HOGENOM" id="CLU_026673_3_3_9"/>
<dbReference type="EMBL" id="LN831776">
    <property type="protein sequence ID" value="CQR54385.1"/>
    <property type="molecule type" value="Genomic_DNA"/>
</dbReference>
<evidence type="ECO:0000259" key="1">
    <source>
        <dbReference type="SMART" id="SM00829"/>
    </source>
</evidence>
<evidence type="ECO:0000313" key="2">
    <source>
        <dbReference type="EMBL" id="CQR54385.1"/>
    </source>
</evidence>
<dbReference type="AlphaFoldDB" id="A0A0E4H8P6"/>
<sequence>MIRAIVSDPNSPSNLTIQEVAPPQAQPWESIVEVHAISLNRGEIKDAVNQRTSSRLGWDFAGVVAKSAEMGNGPKAGARVVGLLPMGAWGERIAVPSSALAEIPDNVRFAEAATLPVAGLTALNALRKGGLLLGKRVLITGSTGGVGLFAHQLAKLSGAFNVGIASTEEKAELVLEAGANEVLVGASVPSHVSQFGPYDLIIDSVGGDTLAALVQLLAVQGSCIAVGFSSSPSSTLDMSNFITNGGRTLYGFFLGEELTRHPAASDLAILTNLVSTGCLKPKIAVEAPWTEISSVAQQLLDRNISGKAVLHLK</sequence>
<proteinExistence type="predicted"/>